<dbReference type="Proteomes" id="UP000019804">
    <property type="component" value="Unassembled WGS sequence"/>
</dbReference>
<evidence type="ECO:0000256" key="3">
    <source>
        <dbReference type="ARBA" id="ARBA00022833"/>
    </source>
</evidence>
<dbReference type="GeneID" id="63702753"/>
<organism evidence="9 10">
    <name type="scientific">Aspergillus ruber (strain CBS 135680)</name>
    <dbReference type="NCBI Taxonomy" id="1388766"/>
    <lineage>
        <taxon>Eukaryota</taxon>
        <taxon>Fungi</taxon>
        <taxon>Dikarya</taxon>
        <taxon>Ascomycota</taxon>
        <taxon>Pezizomycotina</taxon>
        <taxon>Eurotiomycetes</taxon>
        <taxon>Eurotiomycetidae</taxon>
        <taxon>Eurotiales</taxon>
        <taxon>Aspergillaceae</taxon>
        <taxon>Aspergillus</taxon>
        <taxon>Aspergillus subgen. Aspergillus</taxon>
    </lineage>
</organism>
<dbReference type="PANTHER" id="PTHR47782:SF1">
    <property type="entry name" value="PYRIMIDINE PATHWAY REGULATORY PROTEIN 1"/>
    <property type="match status" value="1"/>
</dbReference>
<evidence type="ECO:0000256" key="6">
    <source>
        <dbReference type="ARBA" id="ARBA00023163"/>
    </source>
</evidence>
<evidence type="ECO:0000256" key="2">
    <source>
        <dbReference type="ARBA" id="ARBA00022723"/>
    </source>
</evidence>
<dbReference type="OrthoDB" id="25921at2759"/>
<dbReference type="GO" id="GO:0008270">
    <property type="term" value="F:zinc ion binding"/>
    <property type="evidence" value="ECO:0007669"/>
    <property type="project" value="InterPro"/>
</dbReference>
<reference evidence="10" key="1">
    <citation type="journal article" date="2014" name="Nat. Commun.">
        <title>Genomic adaptations of the halophilic Dead Sea filamentous fungus Eurotium rubrum.</title>
        <authorList>
            <person name="Kis-Papo T."/>
            <person name="Weig A.R."/>
            <person name="Riley R."/>
            <person name="Persoh D."/>
            <person name="Salamov A."/>
            <person name="Sun H."/>
            <person name="Lipzen A."/>
            <person name="Wasser S.P."/>
            <person name="Rambold G."/>
            <person name="Grigoriev I.V."/>
            <person name="Nevo E."/>
        </authorList>
    </citation>
    <scope>NUCLEOTIDE SEQUENCE [LARGE SCALE GENOMIC DNA]</scope>
    <source>
        <strain evidence="10">CBS 135680</strain>
    </source>
</reference>
<dbReference type="Pfam" id="PF00172">
    <property type="entry name" value="Zn_clus"/>
    <property type="match status" value="1"/>
</dbReference>
<dbReference type="CDD" id="cd00067">
    <property type="entry name" value="GAL4"/>
    <property type="match status" value="1"/>
</dbReference>
<dbReference type="CDD" id="cd12148">
    <property type="entry name" value="fungal_TF_MHR"/>
    <property type="match status" value="1"/>
</dbReference>
<feature type="domain" description="Zn(2)-C6 fungal-type" evidence="8">
    <location>
        <begin position="17"/>
        <end position="47"/>
    </location>
</feature>
<evidence type="ECO:0000256" key="4">
    <source>
        <dbReference type="ARBA" id="ARBA00023015"/>
    </source>
</evidence>
<accession>A0A017SDB2</accession>
<protein>
    <recommendedName>
        <fullName evidence="8">Zn(2)-C6 fungal-type domain-containing protein</fullName>
    </recommendedName>
</protein>
<dbReference type="AlphaFoldDB" id="A0A017SDB2"/>
<keyword evidence="10" id="KW-1185">Reference proteome</keyword>
<dbReference type="GO" id="GO:0000981">
    <property type="term" value="F:DNA-binding transcription factor activity, RNA polymerase II-specific"/>
    <property type="evidence" value="ECO:0007669"/>
    <property type="project" value="InterPro"/>
</dbReference>
<dbReference type="STRING" id="1388766.A0A017SDB2"/>
<evidence type="ECO:0000259" key="8">
    <source>
        <dbReference type="PROSITE" id="PS50048"/>
    </source>
</evidence>
<dbReference type="InterPro" id="IPR036864">
    <property type="entry name" value="Zn2-C6_fun-type_DNA-bd_sf"/>
</dbReference>
<dbReference type="GO" id="GO:0043565">
    <property type="term" value="F:sequence-specific DNA binding"/>
    <property type="evidence" value="ECO:0007669"/>
    <property type="project" value="TreeGrafter"/>
</dbReference>
<keyword evidence="6" id="KW-0804">Transcription</keyword>
<evidence type="ECO:0000256" key="7">
    <source>
        <dbReference type="ARBA" id="ARBA00023242"/>
    </source>
</evidence>
<evidence type="ECO:0000313" key="10">
    <source>
        <dbReference type="Proteomes" id="UP000019804"/>
    </source>
</evidence>
<dbReference type="Pfam" id="PF04082">
    <property type="entry name" value="Fungal_trans"/>
    <property type="match status" value="1"/>
</dbReference>
<dbReference type="SUPFAM" id="SSF57701">
    <property type="entry name" value="Zn2/Cys6 DNA-binding domain"/>
    <property type="match status" value="1"/>
</dbReference>
<evidence type="ECO:0000256" key="5">
    <source>
        <dbReference type="ARBA" id="ARBA00023125"/>
    </source>
</evidence>
<dbReference type="InterPro" id="IPR052202">
    <property type="entry name" value="Yeast_MetPath_Reg"/>
</dbReference>
<evidence type="ECO:0000256" key="1">
    <source>
        <dbReference type="ARBA" id="ARBA00004123"/>
    </source>
</evidence>
<dbReference type="HOGENOM" id="CLU_010408_0_0_1"/>
<dbReference type="GO" id="GO:0005634">
    <property type="term" value="C:nucleus"/>
    <property type="evidence" value="ECO:0007669"/>
    <property type="project" value="UniProtKB-SubCell"/>
</dbReference>
<dbReference type="InterPro" id="IPR001138">
    <property type="entry name" value="Zn2Cys6_DnaBD"/>
</dbReference>
<sequence>MDPPGTGPQHAKKVRVACCRCRAKRVKCDGSLPACGNCARANVSCVDVDSRNNDLPIPRDYIVKCCSRIKWLEQKIRVLDPSFDLTKGPQIDTDPFEGLSLPWPSYQSPGSAASDTPLRAASLNTEVASTVAGPATGKRSHASMEELEIERPPLVEARTVAMDLGMLSLQSDSRQKHYLGSSSGLLFMKLIGAGEAPGPAPPPATRRLRRMASPNRPSEVYHSLYTGLERELPSPEDADQLLAVYFQYIQIDHPFLYPTSLINAYNALHACAQRGYDPGRLDQNGWLRDIKPFPYNGKMDVLDGHECTPISISFAVFHVFMVFSLAATVLTRKKNFDYPPIRFYRMAMLAASECFSNISVPALQGILLLAIQGMTEPAGLNIWTLVHIAMSHCVDLGLHREPNNPSDLPPVALAVRRLIFYTVYSLDRSISTIQGRPLGIRDETFDVRRPTMDDLASNDTPVTTDGDLNLHLPSAEYLAFTVRRFQLDLYISEIKLLFYHLPSQVNSIIWPTDLDKIQQRIKSDLDKWLNDSSSAVPRMDTEESLILHCENLKLELQYHAAITLLYQPSQVFRSPTQQALSLCYQSSSRRLRIYNYLNNKEQLYYSWRNIHGIFSSGATIIYCIWASRNLQTTIPFDDALRNLRTCSNLLSIGGQWWPSVRKGKESFEKVMDLTIKGLRNLESRTISATPITGTYHPAPSSFASNLEPVAPQSQIEPSVQFSGSRDAGAHNAMLHGFELSIGNVDHSTLLGDGLSADGPEVLAIDPAMEHFLSEYLQGDWGWDPFSGS</sequence>
<dbReference type="SMART" id="SM00066">
    <property type="entry name" value="GAL4"/>
    <property type="match status" value="1"/>
</dbReference>
<dbReference type="GO" id="GO:0045944">
    <property type="term" value="P:positive regulation of transcription by RNA polymerase II"/>
    <property type="evidence" value="ECO:0007669"/>
    <property type="project" value="TreeGrafter"/>
</dbReference>
<proteinExistence type="predicted"/>
<dbReference type="InterPro" id="IPR007219">
    <property type="entry name" value="XnlR_reg_dom"/>
</dbReference>
<evidence type="ECO:0000313" key="9">
    <source>
        <dbReference type="EMBL" id="EYE94791.1"/>
    </source>
</evidence>
<dbReference type="PROSITE" id="PS50048">
    <property type="entry name" value="ZN2_CY6_FUNGAL_2"/>
    <property type="match status" value="1"/>
</dbReference>
<dbReference type="PROSITE" id="PS00463">
    <property type="entry name" value="ZN2_CY6_FUNGAL_1"/>
    <property type="match status" value="1"/>
</dbReference>
<keyword evidence="5" id="KW-0238">DNA-binding</keyword>
<dbReference type="Gene3D" id="4.10.240.10">
    <property type="entry name" value="Zn(2)-C6 fungal-type DNA-binding domain"/>
    <property type="match status" value="1"/>
</dbReference>
<gene>
    <name evidence="9" type="ORF">EURHEDRAFT_70267</name>
</gene>
<dbReference type="SMART" id="SM00906">
    <property type="entry name" value="Fungal_trans"/>
    <property type="match status" value="1"/>
</dbReference>
<dbReference type="RefSeq" id="XP_040638479.1">
    <property type="nucleotide sequence ID" value="XM_040787629.1"/>
</dbReference>
<dbReference type="GO" id="GO:0006351">
    <property type="term" value="P:DNA-templated transcription"/>
    <property type="evidence" value="ECO:0007669"/>
    <property type="project" value="InterPro"/>
</dbReference>
<keyword evidence="7" id="KW-0539">Nucleus</keyword>
<dbReference type="PANTHER" id="PTHR47782">
    <property type="entry name" value="ZN(II)2CYS6 TRANSCRIPTION FACTOR (EUROFUNG)-RELATED"/>
    <property type="match status" value="1"/>
</dbReference>
<keyword evidence="3" id="KW-0862">Zinc</keyword>
<comment type="subcellular location">
    <subcellularLocation>
        <location evidence="1">Nucleus</location>
    </subcellularLocation>
</comment>
<name>A0A017SDB2_ASPRC</name>
<keyword evidence="2" id="KW-0479">Metal-binding</keyword>
<keyword evidence="4" id="KW-0805">Transcription regulation</keyword>
<dbReference type="EMBL" id="KK088424">
    <property type="protein sequence ID" value="EYE94791.1"/>
    <property type="molecule type" value="Genomic_DNA"/>
</dbReference>